<reference evidence="1" key="1">
    <citation type="journal article" date="2002" name="Nature">
        <title>The genome sequence and structure of rice chromosome 1.</title>
        <authorList>
            <person name="Sasaki T."/>
            <person name="Matsumoto T."/>
            <person name="Yamamoto K."/>
            <person name="Sakata K."/>
            <person name="Baba T."/>
            <person name="Katayose Y."/>
            <person name="Wu J."/>
            <person name="Niimura Y."/>
            <person name="Cheng Z."/>
            <person name="Nagamura Y."/>
            <person name="Antonio B.A."/>
            <person name="Kanamori H."/>
            <person name="Hosokawa S."/>
            <person name="Masukawa M."/>
            <person name="Arikawa K."/>
            <person name="Chiden Y."/>
            <person name="Hayashi M."/>
            <person name="Okamoto M."/>
            <person name="Ando T."/>
            <person name="Aoki H."/>
            <person name="Arita K."/>
            <person name="Hamada M."/>
            <person name="Harada C."/>
            <person name="Hijishita S."/>
            <person name="Honda M."/>
            <person name="Ichikawa Y."/>
            <person name="Idonuma A."/>
            <person name="Iijima M."/>
            <person name="Ikeda M."/>
            <person name="Ikeno M."/>
            <person name="Itoh S."/>
            <person name="Itoh T."/>
            <person name="Itoh Y."/>
            <person name="Itoh Y."/>
            <person name="Iwabuchi A."/>
            <person name="Kamiya K."/>
            <person name="Karasawa W."/>
            <person name="Katagiri S."/>
            <person name="Kikuta A."/>
            <person name="Kobayashi N."/>
            <person name="Kono I."/>
            <person name="Machita K."/>
            <person name="Maehara T."/>
            <person name="Mizuno H."/>
            <person name="Mizubayashi T."/>
            <person name="Mukai Y."/>
            <person name="Nagasaki H."/>
            <person name="Nakashima M."/>
            <person name="Nakama Y."/>
            <person name="Nakamichi Y."/>
            <person name="Nakamura M."/>
            <person name="Namiki N."/>
            <person name="Negishi M."/>
            <person name="Ohta I."/>
            <person name="Ono N."/>
            <person name="Saji S."/>
            <person name="Sakai K."/>
            <person name="Shibata M."/>
            <person name="Shimokawa T."/>
            <person name="Shomura A."/>
            <person name="Song J."/>
            <person name="Takazaki Y."/>
            <person name="Terasawa K."/>
            <person name="Tsuji K."/>
            <person name="Waki K."/>
            <person name="Yamagata H."/>
            <person name="Yamane H."/>
            <person name="Yoshiki S."/>
            <person name="Yoshihara R."/>
            <person name="Yukawa K."/>
            <person name="Zhong H."/>
            <person name="Iwama H."/>
            <person name="Endo T."/>
            <person name="Ito H."/>
            <person name="Hahn J.H."/>
            <person name="Kim H.I."/>
            <person name="Eun M.Y."/>
            <person name="Yano M."/>
            <person name="Jiang J."/>
            <person name="Gojobori T."/>
        </authorList>
    </citation>
    <scope>NUCLEOTIDE SEQUENCE [LARGE SCALE GENOMIC DNA]</scope>
</reference>
<name>Q9AX84_ORYSJ</name>
<sequence length="108" mass="12733">MHTPLRFPCKSARNPTHRDMIGLPARAQRRTFSCTHARKHGCAIANSSRAHTNPRRRLIWTINRWAFARHRSIDRDVLGIIDHPSSWRLLSKRKKEKKKQRAPLLPER</sequence>
<accession>Q9AX84</accession>
<gene>
    <name evidence="1" type="primary">P0410E03.9</name>
</gene>
<evidence type="ECO:0000313" key="1">
    <source>
        <dbReference type="EMBL" id="BAB21277.1"/>
    </source>
</evidence>
<dbReference type="EMBL" id="AP002844">
    <property type="protein sequence ID" value="BAB21277.1"/>
    <property type="molecule type" value="Genomic_DNA"/>
</dbReference>
<dbReference type="Proteomes" id="UP000817658">
    <property type="component" value="Chromosome 1"/>
</dbReference>
<proteinExistence type="predicted"/>
<organism evidence="1">
    <name type="scientific">Oryza sativa subsp. japonica</name>
    <name type="common">Rice</name>
    <dbReference type="NCBI Taxonomy" id="39947"/>
    <lineage>
        <taxon>Eukaryota</taxon>
        <taxon>Viridiplantae</taxon>
        <taxon>Streptophyta</taxon>
        <taxon>Embryophyta</taxon>
        <taxon>Tracheophyta</taxon>
        <taxon>Spermatophyta</taxon>
        <taxon>Magnoliopsida</taxon>
        <taxon>Liliopsida</taxon>
        <taxon>Poales</taxon>
        <taxon>Poaceae</taxon>
        <taxon>BOP clade</taxon>
        <taxon>Oryzoideae</taxon>
        <taxon>Oryzeae</taxon>
        <taxon>Oryzinae</taxon>
        <taxon>Oryza</taxon>
        <taxon>Oryza sativa</taxon>
    </lineage>
</organism>
<dbReference type="AlphaFoldDB" id="Q9AX84"/>
<protein>
    <submittedName>
        <fullName evidence="1">Uncharacterized protein P0410E03.9</fullName>
    </submittedName>
</protein>